<comment type="caution">
    <text evidence="1">The sequence shown here is derived from an EMBL/GenBank/DDBJ whole genome shotgun (WGS) entry which is preliminary data.</text>
</comment>
<keyword evidence="2" id="KW-1185">Reference proteome</keyword>
<accession>A0AA38FU66</accession>
<evidence type="ECO:0000313" key="2">
    <source>
        <dbReference type="Proteomes" id="UP000824469"/>
    </source>
</evidence>
<protein>
    <submittedName>
        <fullName evidence="1">Uncharacterized protein</fullName>
    </submittedName>
</protein>
<proteinExistence type="predicted"/>
<dbReference type="InterPro" id="IPR025322">
    <property type="entry name" value="PADRE_dom"/>
</dbReference>
<sequence length="243" mass="27255">NITEAPSLFCCNTARGNHFEFVVIPPPPYKNRSGDSFLDVANITVKIFGAKTRKTFSLRNILRMGICISSSHAEDSVPTANLILMDGSIREFSQPLKNNEILREYPGHFICSSDGLYIGKNISEVLHEDDQLQLGQLYFLLPRRKLEYVVTESDMAALFLKANSAIKQRKRNNKRVQPLFHVDLDARGEKELTSQDLLSCGEEEEDFCGVNLCMSKTTPVSPGRVGLGKTQWQSKLETIVESV</sequence>
<dbReference type="PANTHER" id="PTHR33052">
    <property type="entry name" value="DUF4228 DOMAIN PROTEIN-RELATED"/>
    <property type="match status" value="1"/>
</dbReference>
<dbReference type="EMBL" id="JAHRHJ020000006">
    <property type="protein sequence ID" value="KAH9310351.1"/>
    <property type="molecule type" value="Genomic_DNA"/>
</dbReference>
<dbReference type="AlphaFoldDB" id="A0AA38FU66"/>
<organism evidence="1 2">
    <name type="scientific">Taxus chinensis</name>
    <name type="common">Chinese yew</name>
    <name type="synonym">Taxus wallichiana var. chinensis</name>
    <dbReference type="NCBI Taxonomy" id="29808"/>
    <lineage>
        <taxon>Eukaryota</taxon>
        <taxon>Viridiplantae</taxon>
        <taxon>Streptophyta</taxon>
        <taxon>Embryophyta</taxon>
        <taxon>Tracheophyta</taxon>
        <taxon>Spermatophyta</taxon>
        <taxon>Pinopsida</taxon>
        <taxon>Pinidae</taxon>
        <taxon>Conifers II</taxon>
        <taxon>Cupressales</taxon>
        <taxon>Taxaceae</taxon>
        <taxon>Taxus</taxon>
    </lineage>
</organism>
<dbReference type="Pfam" id="PF14009">
    <property type="entry name" value="PADRE"/>
    <property type="match status" value="1"/>
</dbReference>
<dbReference type="OMA" id="CYINQTE"/>
<name>A0AA38FU66_TAXCH</name>
<feature type="non-terminal residue" evidence="1">
    <location>
        <position position="1"/>
    </location>
</feature>
<evidence type="ECO:0000313" key="1">
    <source>
        <dbReference type="EMBL" id="KAH9310351.1"/>
    </source>
</evidence>
<reference evidence="1 2" key="1">
    <citation type="journal article" date="2021" name="Nat. Plants">
        <title>The Taxus genome provides insights into paclitaxel biosynthesis.</title>
        <authorList>
            <person name="Xiong X."/>
            <person name="Gou J."/>
            <person name="Liao Q."/>
            <person name="Li Y."/>
            <person name="Zhou Q."/>
            <person name="Bi G."/>
            <person name="Li C."/>
            <person name="Du R."/>
            <person name="Wang X."/>
            <person name="Sun T."/>
            <person name="Guo L."/>
            <person name="Liang H."/>
            <person name="Lu P."/>
            <person name="Wu Y."/>
            <person name="Zhang Z."/>
            <person name="Ro D.K."/>
            <person name="Shang Y."/>
            <person name="Huang S."/>
            <person name="Yan J."/>
        </authorList>
    </citation>
    <scope>NUCLEOTIDE SEQUENCE [LARGE SCALE GENOMIC DNA]</scope>
    <source>
        <strain evidence="1">Ta-2019</strain>
    </source>
</reference>
<gene>
    <name evidence="1" type="ORF">KI387_025386</name>
</gene>
<dbReference type="Proteomes" id="UP000824469">
    <property type="component" value="Unassembled WGS sequence"/>
</dbReference>